<feature type="compositionally biased region" description="Pro residues" evidence="1">
    <location>
        <begin position="306"/>
        <end position="315"/>
    </location>
</feature>
<keyword evidence="2" id="KW-1133">Transmembrane helix</keyword>
<feature type="region of interest" description="Disordered" evidence="1">
    <location>
        <begin position="296"/>
        <end position="315"/>
    </location>
</feature>
<dbReference type="OrthoDB" id="9808689at2"/>
<dbReference type="PANTHER" id="PTHR36698">
    <property type="entry name" value="BLL5892 PROTEIN"/>
    <property type="match status" value="1"/>
</dbReference>
<dbReference type="EMBL" id="QJJM01000003">
    <property type="protein sequence ID" value="PXW78051.1"/>
    <property type="molecule type" value="Genomic_DNA"/>
</dbReference>
<feature type="transmembrane region" description="Helical" evidence="2">
    <location>
        <begin position="7"/>
        <end position="29"/>
    </location>
</feature>
<proteinExistence type="predicted"/>
<dbReference type="Pfam" id="PF02470">
    <property type="entry name" value="MlaD"/>
    <property type="match status" value="1"/>
</dbReference>
<accession>A0A2V3VB32</accession>
<evidence type="ECO:0000313" key="4">
    <source>
        <dbReference type="EMBL" id="PXW78051.1"/>
    </source>
</evidence>
<feature type="domain" description="Mce/MlaD" evidence="3">
    <location>
        <begin position="39"/>
        <end position="113"/>
    </location>
</feature>
<keyword evidence="2" id="KW-0812">Transmembrane</keyword>
<dbReference type="InterPro" id="IPR003399">
    <property type="entry name" value="Mce/MlaD"/>
</dbReference>
<dbReference type="AlphaFoldDB" id="A0A2V3VB32"/>
<sequence>METRANHVWVGTVTLVLLAGIAAFVIWLAGLGETNRNPYDIFFKTSVDGIAKGSVVAYSGVPSGQVTEIALWAKDPQFVRVRIEVDAHVPILEGTTATIQGVGFTGVSQIQLDGAKQGAPAITEPGPEGVPVIPTKPGALGELLNNAPLLIERLATLTERFTQVLSDENQKSISILLKNSGRLTGELANSAPELRAALAELRVTLTKAGVAAEQLGMTAQSTKEVLDSEGRPLARQLSKTLADTDKALVKLTETLEEAKPGLRQFSTTTLPETEALVRDLRVTARALSAITEKIDQEGAGGLLTAPPLPDYEPKK</sequence>
<keyword evidence="5" id="KW-1185">Reference proteome</keyword>
<evidence type="ECO:0000259" key="3">
    <source>
        <dbReference type="Pfam" id="PF02470"/>
    </source>
</evidence>
<evidence type="ECO:0000313" key="5">
    <source>
        <dbReference type="Proteomes" id="UP000248014"/>
    </source>
</evidence>
<gene>
    <name evidence="4" type="ORF">C7451_103159</name>
</gene>
<reference evidence="4 5" key="1">
    <citation type="submission" date="2018-05" db="EMBL/GenBank/DDBJ databases">
        <title>Genomic Encyclopedia of Type Strains, Phase IV (KMG-IV): sequencing the most valuable type-strain genomes for metagenomic binning, comparative biology and taxonomic classification.</title>
        <authorList>
            <person name="Goeker M."/>
        </authorList>
    </citation>
    <scope>NUCLEOTIDE SEQUENCE [LARGE SCALE GENOMIC DNA]</scope>
    <source>
        <strain evidence="4 5">DSM 3183</strain>
    </source>
</reference>
<protein>
    <submittedName>
        <fullName evidence="4">Phospholipid/cholesterol/gamma-HCH transport system substrate-binding protein</fullName>
    </submittedName>
</protein>
<comment type="caution">
    <text evidence="4">The sequence shown here is derived from an EMBL/GenBank/DDBJ whole genome shotgun (WGS) entry which is preliminary data.</text>
</comment>
<dbReference type="Proteomes" id="UP000248014">
    <property type="component" value="Unassembled WGS sequence"/>
</dbReference>
<dbReference type="RefSeq" id="WP_110297855.1">
    <property type="nucleotide sequence ID" value="NZ_QJJM01000003.1"/>
</dbReference>
<name>A0A2V3VB32_9SPHN</name>
<keyword evidence="2" id="KW-0472">Membrane</keyword>
<evidence type="ECO:0000256" key="1">
    <source>
        <dbReference type="SAM" id="MobiDB-lite"/>
    </source>
</evidence>
<evidence type="ECO:0000256" key="2">
    <source>
        <dbReference type="SAM" id="Phobius"/>
    </source>
</evidence>
<dbReference type="PANTHER" id="PTHR36698:SF2">
    <property type="entry name" value="MCE_MLAD DOMAIN-CONTAINING PROTEIN"/>
    <property type="match status" value="1"/>
</dbReference>
<organism evidence="4 5">
    <name type="scientific">Blastomonas natatoria</name>
    <dbReference type="NCBI Taxonomy" id="34015"/>
    <lineage>
        <taxon>Bacteria</taxon>
        <taxon>Pseudomonadati</taxon>
        <taxon>Pseudomonadota</taxon>
        <taxon>Alphaproteobacteria</taxon>
        <taxon>Sphingomonadales</taxon>
        <taxon>Sphingomonadaceae</taxon>
        <taxon>Blastomonas</taxon>
    </lineage>
</organism>